<organism evidence="2">
    <name type="scientific">freshwater metagenome</name>
    <dbReference type="NCBI Taxonomy" id="449393"/>
    <lineage>
        <taxon>unclassified sequences</taxon>
        <taxon>metagenomes</taxon>
        <taxon>ecological metagenomes</taxon>
    </lineage>
</organism>
<evidence type="ECO:0000313" key="2">
    <source>
        <dbReference type="EMBL" id="CAB4889930.1"/>
    </source>
</evidence>
<reference evidence="2" key="1">
    <citation type="submission" date="2020-05" db="EMBL/GenBank/DDBJ databases">
        <authorList>
            <person name="Chiriac C."/>
            <person name="Salcher M."/>
            <person name="Ghai R."/>
            <person name="Kavagutti S V."/>
        </authorList>
    </citation>
    <scope>NUCLEOTIDE SEQUENCE</scope>
</reference>
<feature type="region of interest" description="Disordered" evidence="1">
    <location>
        <begin position="110"/>
        <end position="148"/>
    </location>
</feature>
<evidence type="ECO:0000256" key="1">
    <source>
        <dbReference type="SAM" id="MobiDB-lite"/>
    </source>
</evidence>
<name>A0A6J7FAE4_9ZZZZ</name>
<feature type="compositionally biased region" description="Basic residues" evidence="1">
    <location>
        <begin position="131"/>
        <end position="148"/>
    </location>
</feature>
<sequence>MAKTPAGELLSTLKSYFNQLTDGERTPTEVAAALNDWARESAESVKAKIAEEVETTVSKMGFIKREEYDLLLARVAELESTPKKKFAAKTRKQKVKKSEEKIFVLKKDSKKTAGKAKAKKSEVKKSDVKKRATGKVSKKRTVSKVGKS</sequence>
<proteinExistence type="predicted"/>
<accession>A0A6J7FAE4</accession>
<dbReference type="AlphaFoldDB" id="A0A6J7FAE4"/>
<feature type="compositionally biased region" description="Basic and acidic residues" evidence="1">
    <location>
        <begin position="119"/>
        <end position="130"/>
    </location>
</feature>
<protein>
    <submittedName>
        <fullName evidence="2">Unannotated protein</fullName>
    </submittedName>
</protein>
<gene>
    <name evidence="2" type="ORF">UFOPK3482_01192</name>
</gene>
<dbReference type="EMBL" id="CAFBLZ010000140">
    <property type="protein sequence ID" value="CAB4889930.1"/>
    <property type="molecule type" value="Genomic_DNA"/>
</dbReference>